<evidence type="ECO:0000313" key="3">
    <source>
        <dbReference type="Proteomes" id="UP001162164"/>
    </source>
</evidence>
<keyword evidence="3" id="KW-1185">Reference proteome</keyword>
<dbReference type="PANTHER" id="PTHR35970">
    <property type="entry name" value="SODIUM CHANNEL AND CLATHRIN LINKER 1"/>
    <property type="match status" value="1"/>
</dbReference>
<dbReference type="PANTHER" id="PTHR35970:SF1">
    <property type="entry name" value="SODIUM CHANNEL AND CLATHRIN LINKER 1"/>
    <property type="match status" value="1"/>
</dbReference>
<dbReference type="InterPro" id="IPR038911">
    <property type="entry name" value="SCLT1"/>
</dbReference>
<feature type="coiled-coil region" evidence="1">
    <location>
        <begin position="500"/>
        <end position="534"/>
    </location>
</feature>
<evidence type="ECO:0000256" key="1">
    <source>
        <dbReference type="SAM" id="Coils"/>
    </source>
</evidence>
<keyword evidence="1" id="KW-0175">Coiled coil</keyword>
<feature type="coiled-coil region" evidence="1">
    <location>
        <begin position="143"/>
        <end position="237"/>
    </location>
</feature>
<name>A0ABQ9K2W7_9CUCU</name>
<reference evidence="2" key="1">
    <citation type="journal article" date="2023" name="Insect Mol. Biol.">
        <title>Genome sequencing provides insights into the evolution of gene families encoding plant cell wall-degrading enzymes in longhorned beetles.</title>
        <authorList>
            <person name="Shin N.R."/>
            <person name="Okamura Y."/>
            <person name="Kirsch R."/>
            <person name="Pauchet Y."/>
        </authorList>
    </citation>
    <scope>NUCLEOTIDE SEQUENCE</scope>
    <source>
        <strain evidence="2">MMC_N1</strain>
    </source>
</reference>
<sequence>MGESNGIRNTESIADMNSSNFQAIIENYEIFIKELTGDLAFLKSEHINLQATVKTLLEENQRLSIELNAVLECKERIESCAVQEKEVVENLKKQISALISEKESTTKLWKNSVRTIDFLEDELKVFQAGTQGFIPKKDFAKVKQHYEERNKLLESKLNVIQKKLEDTIKTSSKELSAKNEEVDKSSQAQADALKIVKNLEEEILNLQKRLHDSEKLRMKLEKNVKDKEDLIGRFKRENSECRGKVQEAVELVAAALNEKDAALMRENEIKSDMEQINKEMEIIIKETEDKIKHEVAKTKFEYNLKCEQFLKDLKAAHDEISTKQLEIEKYTTKCMLLEKEIEKIQKGTLNIDESRTSKLLILEKNLEQTFQKLLISERDGIKNDLEQMAGHFERTLKSKEVEKLTFQNKVKQLQMNLEESKAKLVRLTEELEEENNRTKMLEKQYQSQKQEQEKSIRQSYEEKIALINSTHGAKFKEMESSIIALSEINMKWISETKFITENFDKLVAELKAEIQNLKGENKILQEKLKDCGDKIVQYKIFVELVTKDVNRISDMAKADGDFGEVT</sequence>
<evidence type="ECO:0000313" key="2">
    <source>
        <dbReference type="EMBL" id="KAJ8984432.1"/>
    </source>
</evidence>
<gene>
    <name evidence="2" type="ORF">NQ317_012495</name>
</gene>
<accession>A0ABQ9K2W7</accession>
<organism evidence="2 3">
    <name type="scientific">Molorchus minor</name>
    <dbReference type="NCBI Taxonomy" id="1323400"/>
    <lineage>
        <taxon>Eukaryota</taxon>
        <taxon>Metazoa</taxon>
        <taxon>Ecdysozoa</taxon>
        <taxon>Arthropoda</taxon>
        <taxon>Hexapoda</taxon>
        <taxon>Insecta</taxon>
        <taxon>Pterygota</taxon>
        <taxon>Neoptera</taxon>
        <taxon>Endopterygota</taxon>
        <taxon>Coleoptera</taxon>
        <taxon>Polyphaga</taxon>
        <taxon>Cucujiformia</taxon>
        <taxon>Chrysomeloidea</taxon>
        <taxon>Cerambycidae</taxon>
        <taxon>Lamiinae</taxon>
        <taxon>Monochamini</taxon>
        <taxon>Molorchus</taxon>
    </lineage>
</organism>
<feature type="coiled-coil region" evidence="1">
    <location>
        <begin position="396"/>
        <end position="451"/>
    </location>
</feature>
<feature type="coiled-coil region" evidence="1">
    <location>
        <begin position="32"/>
        <end position="108"/>
    </location>
</feature>
<comment type="caution">
    <text evidence="2">The sequence shown here is derived from an EMBL/GenBank/DDBJ whole genome shotgun (WGS) entry which is preliminary data.</text>
</comment>
<feature type="coiled-coil region" evidence="1">
    <location>
        <begin position="266"/>
        <end position="347"/>
    </location>
</feature>
<protein>
    <submittedName>
        <fullName evidence="2">Uncharacterized protein</fullName>
    </submittedName>
</protein>
<proteinExistence type="predicted"/>
<dbReference type="EMBL" id="JAPWTJ010000036">
    <property type="protein sequence ID" value="KAJ8984432.1"/>
    <property type="molecule type" value="Genomic_DNA"/>
</dbReference>
<dbReference type="Proteomes" id="UP001162164">
    <property type="component" value="Unassembled WGS sequence"/>
</dbReference>